<keyword evidence="4" id="KW-1185">Reference proteome</keyword>
<dbReference type="AlphaFoldDB" id="M4C1J4"/>
<evidence type="ECO:0000256" key="2">
    <source>
        <dbReference type="SAM" id="MobiDB-lite"/>
    </source>
</evidence>
<feature type="compositionally biased region" description="Polar residues" evidence="2">
    <location>
        <begin position="381"/>
        <end position="390"/>
    </location>
</feature>
<protein>
    <submittedName>
        <fullName evidence="3">Uncharacterized protein</fullName>
    </submittedName>
</protein>
<proteinExistence type="predicted"/>
<dbReference type="InParanoid" id="M4C1J4"/>
<keyword evidence="1" id="KW-0175">Coiled coil</keyword>
<feature type="coiled-coil region" evidence="1">
    <location>
        <begin position="175"/>
        <end position="205"/>
    </location>
</feature>
<name>M4C1J4_HYAAE</name>
<reference evidence="4" key="1">
    <citation type="journal article" date="2010" name="Science">
        <title>Signatures of adaptation to obligate biotrophy in the Hyaloperonospora arabidopsidis genome.</title>
        <authorList>
            <person name="Baxter L."/>
            <person name="Tripathy S."/>
            <person name="Ishaque N."/>
            <person name="Boot N."/>
            <person name="Cabral A."/>
            <person name="Kemen E."/>
            <person name="Thines M."/>
            <person name="Ah-Fong A."/>
            <person name="Anderson R."/>
            <person name="Badejoko W."/>
            <person name="Bittner-Eddy P."/>
            <person name="Boore J.L."/>
            <person name="Chibucos M.C."/>
            <person name="Coates M."/>
            <person name="Dehal P."/>
            <person name="Delehaunty K."/>
            <person name="Dong S."/>
            <person name="Downton P."/>
            <person name="Dumas B."/>
            <person name="Fabro G."/>
            <person name="Fronick C."/>
            <person name="Fuerstenberg S.I."/>
            <person name="Fulton L."/>
            <person name="Gaulin E."/>
            <person name="Govers F."/>
            <person name="Hughes L."/>
            <person name="Humphray S."/>
            <person name="Jiang R.H."/>
            <person name="Judelson H."/>
            <person name="Kamoun S."/>
            <person name="Kyung K."/>
            <person name="Meijer H."/>
            <person name="Minx P."/>
            <person name="Morris P."/>
            <person name="Nelson J."/>
            <person name="Phuntumart V."/>
            <person name="Qutob D."/>
            <person name="Rehmany A."/>
            <person name="Rougon-Cardoso A."/>
            <person name="Ryden P."/>
            <person name="Torto-Alalibo T."/>
            <person name="Studholme D."/>
            <person name="Wang Y."/>
            <person name="Win J."/>
            <person name="Wood J."/>
            <person name="Clifton S.W."/>
            <person name="Rogers J."/>
            <person name="Van den Ackerveken G."/>
            <person name="Jones J.D."/>
            <person name="McDowell J.M."/>
            <person name="Beynon J."/>
            <person name="Tyler B.M."/>
        </authorList>
    </citation>
    <scope>NUCLEOTIDE SEQUENCE [LARGE SCALE GENOMIC DNA]</scope>
    <source>
        <strain evidence="4">Emoy2</strain>
    </source>
</reference>
<accession>M4C1J4</accession>
<feature type="region of interest" description="Disordered" evidence="2">
    <location>
        <begin position="362"/>
        <end position="393"/>
    </location>
</feature>
<feature type="compositionally biased region" description="Polar residues" evidence="2">
    <location>
        <begin position="222"/>
        <end position="244"/>
    </location>
</feature>
<dbReference type="EMBL" id="ABWE02002205">
    <property type="status" value="NOT_ANNOTATED_CDS"/>
    <property type="molecule type" value="Genomic_DNA"/>
</dbReference>
<organism evidence="3 4">
    <name type="scientific">Hyaloperonospora arabidopsidis (strain Emoy2)</name>
    <name type="common">Downy mildew agent</name>
    <name type="synonym">Peronospora arabidopsidis</name>
    <dbReference type="NCBI Taxonomy" id="559515"/>
    <lineage>
        <taxon>Eukaryota</taxon>
        <taxon>Sar</taxon>
        <taxon>Stramenopiles</taxon>
        <taxon>Oomycota</taxon>
        <taxon>Peronosporomycetes</taxon>
        <taxon>Peronosporales</taxon>
        <taxon>Peronosporaceae</taxon>
        <taxon>Hyaloperonospora</taxon>
    </lineage>
</organism>
<dbReference type="HOGENOM" id="CLU_638516_0_0_1"/>
<sequence length="430" mass="46754">MSVRGPRLPMPDRGEAECTSGTANQLRAPRYPQRATEAIHTGVQPAGYDERSHALLYSIHVLGMSTAEPTFIRSAIMAAMSAPIVSLESVEPDGAAGFGCTNWRSLLRLLSTPRSSNVHEGAPDLLAAPPIDAKRLASLRERLAPELLPRLRDQNTALSQEETRRQSKSIAREAVRAARLRNVEVQKKRADIEQKRQHAEEVKAQEKAVVLMQVRSLRYISKPTTGSSETKSTSAAPKNTSNAVNEEEIFWAEHRGDVTTTSRGSDDGTAGDPHASTEHDVETPLAADANDTTLASTTIIESPPETLVVSIRTMDDTMWIVDLAHDTASPADSDCDDGIADSDVSIFSFPRALEATFEHELPLNSEGGSENVSVKGPSSLDPATTSSEAQKAQRHANTHVQLFRIPSPFLKRGCDIFYKQVFIAVGPSFR</sequence>
<feature type="region of interest" description="Disordered" evidence="2">
    <location>
        <begin position="222"/>
        <end position="288"/>
    </location>
</feature>
<evidence type="ECO:0000313" key="4">
    <source>
        <dbReference type="Proteomes" id="UP000011713"/>
    </source>
</evidence>
<feature type="region of interest" description="Disordered" evidence="2">
    <location>
        <begin position="1"/>
        <end position="24"/>
    </location>
</feature>
<dbReference type="EnsemblProtists" id="HpaT812944">
    <property type="protein sequence ID" value="HpaP812944"/>
    <property type="gene ID" value="HpaG812944"/>
</dbReference>
<dbReference type="Proteomes" id="UP000011713">
    <property type="component" value="Unassembled WGS sequence"/>
</dbReference>
<evidence type="ECO:0000313" key="3">
    <source>
        <dbReference type="EnsemblProtists" id="HpaP812944"/>
    </source>
</evidence>
<reference evidence="3" key="2">
    <citation type="submission" date="2015-06" db="UniProtKB">
        <authorList>
            <consortium name="EnsemblProtists"/>
        </authorList>
    </citation>
    <scope>IDENTIFICATION</scope>
    <source>
        <strain evidence="3">Emoy2</strain>
    </source>
</reference>
<evidence type="ECO:0000256" key="1">
    <source>
        <dbReference type="SAM" id="Coils"/>
    </source>
</evidence>
<dbReference type="VEuPathDB" id="FungiDB:HpaG812944"/>